<evidence type="ECO:0000313" key="1">
    <source>
        <dbReference type="EMBL" id="MFC5854408.1"/>
    </source>
</evidence>
<sequence>MILGMSSLRRESLVLLVTQTCLMGREVAPVDVFAQTASVVEGLDEVEDVGAGGGPVGPEAGADLFFQYGPGALRGGVVEAAAGPVPLGKSSPQAAAMMLR</sequence>
<gene>
    <name evidence="1" type="ORF">ACFPZI_22205</name>
</gene>
<dbReference type="Proteomes" id="UP001596180">
    <property type="component" value="Unassembled WGS sequence"/>
</dbReference>
<evidence type="ECO:0008006" key="3">
    <source>
        <dbReference type="Google" id="ProtNLM"/>
    </source>
</evidence>
<proteinExistence type="predicted"/>
<keyword evidence="2" id="KW-1185">Reference proteome</keyword>
<evidence type="ECO:0000313" key="2">
    <source>
        <dbReference type="Proteomes" id="UP001596180"/>
    </source>
</evidence>
<name>A0ABW1E0I6_9ACTN</name>
<organism evidence="1 2">
    <name type="scientific">Streptomyces chlorus</name>
    <dbReference type="NCBI Taxonomy" id="887452"/>
    <lineage>
        <taxon>Bacteria</taxon>
        <taxon>Bacillati</taxon>
        <taxon>Actinomycetota</taxon>
        <taxon>Actinomycetes</taxon>
        <taxon>Kitasatosporales</taxon>
        <taxon>Streptomycetaceae</taxon>
        <taxon>Streptomyces</taxon>
    </lineage>
</organism>
<reference evidence="2" key="1">
    <citation type="journal article" date="2019" name="Int. J. Syst. Evol. Microbiol.">
        <title>The Global Catalogue of Microorganisms (GCM) 10K type strain sequencing project: providing services to taxonomists for standard genome sequencing and annotation.</title>
        <authorList>
            <consortium name="The Broad Institute Genomics Platform"/>
            <consortium name="The Broad Institute Genome Sequencing Center for Infectious Disease"/>
            <person name="Wu L."/>
            <person name="Ma J."/>
        </authorList>
    </citation>
    <scope>NUCLEOTIDE SEQUENCE [LARGE SCALE GENOMIC DNA]</scope>
    <source>
        <strain evidence="2">JCM 10411</strain>
    </source>
</reference>
<protein>
    <recommendedName>
        <fullName evidence="3">Secreted protein</fullName>
    </recommendedName>
</protein>
<dbReference type="EMBL" id="JBHSOA010000047">
    <property type="protein sequence ID" value="MFC5854408.1"/>
    <property type="molecule type" value="Genomic_DNA"/>
</dbReference>
<comment type="caution">
    <text evidence="1">The sequence shown here is derived from an EMBL/GenBank/DDBJ whole genome shotgun (WGS) entry which is preliminary data.</text>
</comment>
<dbReference type="RefSeq" id="WP_381365692.1">
    <property type="nucleotide sequence ID" value="NZ_JBHSOA010000047.1"/>
</dbReference>
<accession>A0ABW1E0I6</accession>